<name>A0A9D1F268_9FIRM</name>
<proteinExistence type="predicted"/>
<protein>
    <submittedName>
        <fullName evidence="3">ATP-grasp domain-containing protein</fullName>
    </submittedName>
</protein>
<dbReference type="GO" id="GO:0046872">
    <property type="term" value="F:metal ion binding"/>
    <property type="evidence" value="ECO:0007669"/>
    <property type="project" value="InterPro"/>
</dbReference>
<dbReference type="Gene3D" id="3.30.470.20">
    <property type="entry name" value="ATP-grasp fold, B domain"/>
    <property type="match status" value="1"/>
</dbReference>
<accession>A0A9D1F268</accession>
<reference evidence="3" key="2">
    <citation type="journal article" date="2021" name="PeerJ">
        <title>Extensive microbial diversity within the chicken gut microbiome revealed by metagenomics and culture.</title>
        <authorList>
            <person name="Gilroy R."/>
            <person name="Ravi A."/>
            <person name="Getino M."/>
            <person name="Pursley I."/>
            <person name="Horton D.L."/>
            <person name="Alikhan N.F."/>
            <person name="Baker D."/>
            <person name="Gharbi K."/>
            <person name="Hall N."/>
            <person name="Watson M."/>
            <person name="Adriaenssens E.M."/>
            <person name="Foster-Nyarko E."/>
            <person name="Jarju S."/>
            <person name="Secka A."/>
            <person name="Antonio M."/>
            <person name="Oren A."/>
            <person name="Chaudhuri R.R."/>
            <person name="La Ragione R."/>
            <person name="Hildebrand F."/>
            <person name="Pallen M.J."/>
        </authorList>
    </citation>
    <scope>NUCLEOTIDE SEQUENCE</scope>
    <source>
        <strain evidence="3">CHK178-757</strain>
    </source>
</reference>
<sequence length="403" mass="47503">MEFKEREFVPVVFGADINTYSVARAFYEEYQVKTWVLGKYMSGPSCYSKITNYRRNPQMDTEEVMLKAIRKLSKKFSDKKLIVLGCGDNYVEMLSKLKDKLPENVIAPYIDHELMVQLIFKENFYKLCDKHGIDYPATLVYSRDMGSDVDVKFQYPVILKPSNGVDYFHHPFEGQHKIYKLNSLEEVKKTIEDIYASGYSDKLIIQDMIPGNDEYMRVLTCYSDRNHKVKMMCLGHVLLEEHTPLGLGNHALIITEPNDSLTEKVRNLLEDLDFVGFSNFDIKYDSRDGKYKFFELNCRQGRSNFYVTNSGFNIARYLVEDYIEQKDIPFKTAQDEYLWMVVPKAVAFKYVKDPEMKQRMKKLIKEKKMVNPLFMRGDLGLKRYLRLVKGHLRHYSNYKKYYN</sequence>
<dbReference type="PROSITE" id="PS50975">
    <property type="entry name" value="ATP_GRASP"/>
    <property type="match status" value="1"/>
</dbReference>
<dbReference type="SUPFAM" id="SSF56059">
    <property type="entry name" value="Glutathione synthetase ATP-binding domain-like"/>
    <property type="match status" value="1"/>
</dbReference>
<keyword evidence="1" id="KW-0547">Nucleotide-binding</keyword>
<dbReference type="EMBL" id="DVIT01000004">
    <property type="protein sequence ID" value="HIS46128.1"/>
    <property type="molecule type" value="Genomic_DNA"/>
</dbReference>
<dbReference type="Gene3D" id="3.40.50.20">
    <property type="match status" value="1"/>
</dbReference>
<dbReference type="InterPro" id="IPR011761">
    <property type="entry name" value="ATP-grasp"/>
</dbReference>
<organism evidence="3 4">
    <name type="scientific">Candidatus Scybalocola faecigallinarum</name>
    <dbReference type="NCBI Taxonomy" id="2840941"/>
    <lineage>
        <taxon>Bacteria</taxon>
        <taxon>Bacillati</taxon>
        <taxon>Bacillota</taxon>
        <taxon>Clostridia</taxon>
        <taxon>Lachnospirales</taxon>
        <taxon>Lachnospiraceae</taxon>
        <taxon>Lachnospiraceae incertae sedis</taxon>
        <taxon>Candidatus Scybalocola (ex Gilroy et al. 2021)</taxon>
    </lineage>
</organism>
<evidence type="ECO:0000313" key="4">
    <source>
        <dbReference type="Proteomes" id="UP000823927"/>
    </source>
</evidence>
<comment type="caution">
    <text evidence="3">The sequence shown here is derived from an EMBL/GenBank/DDBJ whole genome shotgun (WGS) entry which is preliminary data.</text>
</comment>
<dbReference type="InterPro" id="IPR013815">
    <property type="entry name" value="ATP_grasp_subdomain_1"/>
</dbReference>
<evidence type="ECO:0000313" key="3">
    <source>
        <dbReference type="EMBL" id="HIS46128.1"/>
    </source>
</evidence>
<dbReference type="Proteomes" id="UP000823927">
    <property type="component" value="Unassembled WGS sequence"/>
</dbReference>
<keyword evidence="1" id="KW-0067">ATP-binding</keyword>
<gene>
    <name evidence="3" type="ORF">IAB46_00965</name>
</gene>
<feature type="domain" description="ATP-grasp" evidence="2">
    <location>
        <begin position="125"/>
        <end position="323"/>
    </location>
</feature>
<dbReference type="GO" id="GO:0005524">
    <property type="term" value="F:ATP binding"/>
    <property type="evidence" value="ECO:0007669"/>
    <property type="project" value="UniProtKB-UniRule"/>
</dbReference>
<evidence type="ECO:0000259" key="2">
    <source>
        <dbReference type="PROSITE" id="PS50975"/>
    </source>
</evidence>
<reference evidence="3" key="1">
    <citation type="submission" date="2020-10" db="EMBL/GenBank/DDBJ databases">
        <authorList>
            <person name="Gilroy R."/>
        </authorList>
    </citation>
    <scope>NUCLEOTIDE SEQUENCE</scope>
    <source>
        <strain evidence="3">CHK178-757</strain>
    </source>
</reference>
<evidence type="ECO:0000256" key="1">
    <source>
        <dbReference type="PROSITE-ProRule" id="PRU00409"/>
    </source>
</evidence>
<dbReference type="AlphaFoldDB" id="A0A9D1F268"/>
<dbReference type="Gene3D" id="3.30.1490.20">
    <property type="entry name" value="ATP-grasp fold, A domain"/>
    <property type="match status" value="1"/>
</dbReference>